<keyword evidence="9 11" id="KW-0368">Histidine biosynthesis</keyword>
<evidence type="ECO:0000256" key="2">
    <source>
        <dbReference type="ARBA" id="ARBA00005011"/>
    </source>
</evidence>
<evidence type="ECO:0000256" key="11">
    <source>
        <dbReference type="HAMAP-Rule" id="MF_01023"/>
    </source>
</evidence>
<protein>
    <recommendedName>
        <fullName evidence="11">Histidinol-phosphate aminotransferase</fullName>
        <ecNumber evidence="11">2.6.1.9</ecNumber>
    </recommendedName>
    <alternativeName>
        <fullName evidence="11">Imidazole acetol-phosphate transaminase</fullName>
    </alternativeName>
</protein>
<evidence type="ECO:0000256" key="4">
    <source>
        <dbReference type="ARBA" id="ARBA00011738"/>
    </source>
</evidence>
<comment type="similarity">
    <text evidence="3 11">Belongs to the class-II pyridoxal-phosphate-dependent aminotransferase family. Histidinol-phosphate aminotransferase subfamily.</text>
</comment>
<evidence type="ECO:0000256" key="1">
    <source>
        <dbReference type="ARBA" id="ARBA00001933"/>
    </source>
</evidence>
<organism evidence="13 14">
    <name type="scientific">Ferrovum myxofaciens</name>
    <dbReference type="NCBI Taxonomy" id="416213"/>
    <lineage>
        <taxon>Bacteria</taxon>
        <taxon>Pseudomonadati</taxon>
        <taxon>Pseudomonadota</taxon>
        <taxon>Betaproteobacteria</taxon>
        <taxon>Ferrovales</taxon>
        <taxon>Ferrovaceae</taxon>
        <taxon>Ferrovum</taxon>
    </lineage>
</organism>
<dbReference type="SUPFAM" id="SSF53383">
    <property type="entry name" value="PLP-dependent transferases"/>
    <property type="match status" value="1"/>
</dbReference>
<dbReference type="GO" id="GO:0000105">
    <property type="term" value="P:L-histidine biosynthetic process"/>
    <property type="evidence" value="ECO:0007669"/>
    <property type="project" value="UniProtKB-UniRule"/>
</dbReference>
<evidence type="ECO:0000256" key="8">
    <source>
        <dbReference type="ARBA" id="ARBA00022898"/>
    </source>
</evidence>
<evidence type="ECO:0000313" key="14">
    <source>
        <dbReference type="Proteomes" id="UP000075653"/>
    </source>
</evidence>
<evidence type="ECO:0000256" key="7">
    <source>
        <dbReference type="ARBA" id="ARBA00022679"/>
    </source>
</evidence>
<name>A0A149W163_9PROT</name>
<evidence type="ECO:0000313" key="13">
    <source>
        <dbReference type="EMBL" id="KXW59213.1"/>
    </source>
</evidence>
<comment type="caution">
    <text evidence="13">The sequence shown here is derived from an EMBL/GenBank/DDBJ whole genome shotgun (WGS) entry which is preliminary data.</text>
</comment>
<dbReference type="InterPro" id="IPR005861">
    <property type="entry name" value="HisP_aminotrans"/>
</dbReference>
<evidence type="ECO:0000256" key="9">
    <source>
        <dbReference type="ARBA" id="ARBA00023102"/>
    </source>
</evidence>
<dbReference type="InterPro" id="IPR015422">
    <property type="entry name" value="PyrdxlP-dep_Trfase_small"/>
</dbReference>
<keyword evidence="5 11" id="KW-0032">Aminotransferase</keyword>
<dbReference type="GO" id="GO:0030170">
    <property type="term" value="F:pyridoxal phosphate binding"/>
    <property type="evidence" value="ECO:0007669"/>
    <property type="project" value="InterPro"/>
</dbReference>
<comment type="pathway">
    <text evidence="2 11">Amino-acid biosynthesis; L-histidine biosynthesis; L-histidine from 5-phospho-alpha-D-ribose 1-diphosphate: step 7/9.</text>
</comment>
<feature type="modified residue" description="N6-(pyridoxal phosphate)lysine" evidence="11">
    <location>
        <position position="217"/>
    </location>
</feature>
<dbReference type="InterPro" id="IPR015424">
    <property type="entry name" value="PyrdxlP-dep_Trfase"/>
</dbReference>
<dbReference type="CDD" id="cd00609">
    <property type="entry name" value="AAT_like"/>
    <property type="match status" value="1"/>
</dbReference>
<keyword evidence="8 11" id="KW-0663">Pyridoxal phosphate</keyword>
<dbReference type="PANTHER" id="PTHR42885:SF2">
    <property type="entry name" value="HISTIDINOL-PHOSPHATE AMINOTRANSFERASE"/>
    <property type="match status" value="1"/>
</dbReference>
<dbReference type="Gene3D" id="3.90.1150.10">
    <property type="entry name" value="Aspartate Aminotransferase, domain 1"/>
    <property type="match status" value="1"/>
</dbReference>
<comment type="cofactor">
    <cofactor evidence="1 11">
        <name>pyridoxal 5'-phosphate</name>
        <dbReference type="ChEBI" id="CHEBI:597326"/>
    </cofactor>
</comment>
<dbReference type="NCBIfam" id="TIGR01141">
    <property type="entry name" value="hisC"/>
    <property type="match status" value="1"/>
</dbReference>
<proteinExistence type="inferred from homology"/>
<dbReference type="Pfam" id="PF00155">
    <property type="entry name" value="Aminotran_1_2"/>
    <property type="match status" value="1"/>
</dbReference>
<dbReference type="HAMAP" id="MF_01023">
    <property type="entry name" value="HisC_aminotrans_2"/>
    <property type="match status" value="1"/>
</dbReference>
<dbReference type="Gene3D" id="3.40.640.10">
    <property type="entry name" value="Type I PLP-dependent aspartate aminotransferase-like (Major domain)"/>
    <property type="match status" value="1"/>
</dbReference>
<evidence type="ECO:0000256" key="5">
    <source>
        <dbReference type="ARBA" id="ARBA00022576"/>
    </source>
</evidence>
<feature type="domain" description="Aminotransferase class I/classII large" evidence="12">
    <location>
        <begin position="27"/>
        <end position="345"/>
    </location>
</feature>
<dbReference type="RefSeq" id="WP_062187331.1">
    <property type="nucleotide sequence ID" value="NZ_CP149478.1"/>
</dbReference>
<gene>
    <name evidence="13" type="primary">hisC2_1</name>
    <name evidence="11" type="synonym">hisC</name>
    <name evidence="13" type="ORF">FEMY_02710</name>
</gene>
<keyword evidence="14" id="KW-1185">Reference proteome</keyword>
<keyword evidence="6 11" id="KW-0028">Amino-acid biosynthesis</keyword>
<evidence type="ECO:0000259" key="12">
    <source>
        <dbReference type="Pfam" id="PF00155"/>
    </source>
</evidence>
<evidence type="ECO:0000256" key="3">
    <source>
        <dbReference type="ARBA" id="ARBA00007970"/>
    </source>
</evidence>
<dbReference type="GO" id="GO:0004400">
    <property type="term" value="F:histidinol-phosphate transaminase activity"/>
    <property type="evidence" value="ECO:0007669"/>
    <property type="project" value="UniProtKB-UniRule"/>
</dbReference>
<dbReference type="EMBL" id="LRRD01000004">
    <property type="protein sequence ID" value="KXW59213.1"/>
    <property type="molecule type" value="Genomic_DNA"/>
</dbReference>
<keyword evidence="7 11" id="KW-0808">Transferase</keyword>
<reference evidence="13 14" key="1">
    <citation type="submission" date="2016-01" db="EMBL/GenBank/DDBJ databases">
        <title>Genome sequence of the acidophilic iron oxidising Ferrovum strain Z-31.</title>
        <authorList>
            <person name="Poehlein A."/>
            <person name="Ullrich S.R."/>
            <person name="Schloemann M."/>
            <person name="Muehling M."/>
            <person name="Daniel R."/>
        </authorList>
    </citation>
    <scope>NUCLEOTIDE SEQUENCE [LARGE SCALE GENOMIC DNA]</scope>
    <source>
        <strain evidence="13 14">Z-31</strain>
    </source>
</reference>
<dbReference type="Proteomes" id="UP000075653">
    <property type="component" value="Unassembled WGS sequence"/>
</dbReference>
<dbReference type="InterPro" id="IPR004839">
    <property type="entry name" value="Aminotransferase_I/II_large"/>
</dbReference>
<dbReference type="UniPathway" id="UPA00031">
    <property type="reaction ID" value="UER00012"/>
</dbReference>
<sequence>MEDLVRTVVREDIRALNAYPVPSAERMIKLDAMENPYALSTALRARLSSTLGELALNRYPSPSASQLKHQLGALMGLNDTPAMVLGNGSDELIQMLALAVAKPGAVILGVEPSFVMFRLIAQLAQVTFVGVPLDPDFSLNGPALLEAIARHRPALTFLAYPNNPTGNCFDAQTVEAVIQASPGLVVVDEAYYPFTTYSFKDRLGHYPNLLLMRTLSKLGLAGVRLGWLCGPVEILAEIDKVRLPYNISVLDQAAAVVMLEHRAELQTQVEAIVQERMLLAASLKALAPVTVFPSAANFLLFRVPRAGQVFDGLRHHGILIKNLSQAHPLLYDCLRVTVGTPDENLAFLDGLSRVLDIQ</sequence>
<evidence type="ECO:0000256" key="10">
    <source>
        <dbReference type="ARBA" id="ARBA00047481"/>
    </source>
</evidence>
<accession>A0A149W163</accession>
<comment type="subunit">
    <text evidence="4 11">Homodimer.</text>
</comment>
<dbReference type="STRING" id="1789004.FEMY_02710"/>
<dbReference type="PANTHER" id="PTHR42885">
    <property type="entry name" value="HISTIDINOL-PHOSPHATE AMINOTRANSFERASE-RELATED"/>
    <property type="match status" value="1"/>
</dbReference>
<dbReference type="AlphaFoldDB" id="A0A149W163"/>
<dbReference type="EC" id="2.6.1.9" evidence="11"/>
<comment type="catalytic activity">
    <reaction evidence="10 11">
        <text>L-histidinol phosphate + 2-oxoglutarate = 3-(imidazol-4-yl)-2-oxopropyl phosphate + L-glutamate</text>
        <dbReference type="Rhea" id="RHEA:23744"/>
        <dbReference type="ChEBI" id="CHEBI:16810"/>
        <dbReference type="ChEBI" id="CHEBI:29985"/>
        <dbReference type="ChEBI" id="CHEBI:57766"/>
        <dbReference type="ChEBI" id="CHEBI:57980"/>
        <dbReference type="EC" id="2.6.1.9"/>
    </reaction>
</comment>
<evidence type="ECO:0000256" key="6">
    <source>
        <dbReference type="ARBA" id="ARBA00022605"/>
    </source>
</evidence>
<dbReference type="InterPro" id="IPR015421">
    <property type="entry name" value="PyrdxlP-dep_Trfase_major"/>
</dbReference>
<dbReference type="PATRIC" id="fig|1789004.3.peg.272"/>